<dbReference type="EMBL" id="CACVBM020001251">
    <property type="protein sequence ID" value="CAA7041695.1"/>
    <property type="molecule type" value="Genomic_DNA"/>
</dbReference>
<dbReference type="AlphaFoldDB" id="A0A6D2JX29"/>
<gene>
    <name evidence="2" type="ORF">MERR_LOCUS28930</name>
</gene>
<reference evidence="2" key="1">
    <citation type="submission" date="2020-01" db="EMBL/GenBank/DDBJ databases">
        <authorList>
            <person name="Mishra B."/>
        </authorList>
    </citation>
    <scope>NUCLEOTIDE SEQUENCE [LARGE SCALE GENOMIC DNA]</scope>
</reference>
<sequence length="110" mass="11433">MITCSALNKIKSFTLHIIGIRGGDMIWPSDLQASNLQALPSPDEATEVATTTSLVVTADGVSEPAEPDVLERHKAKKGEIEDATGLTQIVNQSGSASGRMDGLVAELSGA</sequence>
<evidence type="ECO:0000313" key="2">
    <source>
        <dbReference type="EMBL" id="CAA7041695.1"/>
    </source>
</evidence>
<organism evidence="2 3">
    <name type="scientific">Microthlaspi erraticum</name>
    <dbReference type="NCBI Taxonomy" id="1685480"/>
    <lineage>
        <taxon>Eukaryota</taxon>
        <taxon>Viridiplantae</taxon>
        <taxon>Streptophyta</taxon>
        <taxon>Embryophyta</taxon>
        <taxon>Tracheophyta</taxon>
        <taxon>Spermatophyta</taxon>
        <taxon>Magnoliopsida</taxon>
        <taxon>eudicotyledons</taxon>
        <taxon>Gunneridae</taxon>
        <taxon>Pentapetalae</taxon>
        <taxon>rosids</taxon>
        <taxon>malvids</taxon>
        <taxon>Brassicales</taxon>
        <taxon>Brassicaceae</taxon>
        <taxon>Coluteocarpeae</taxon>
        <taxon>Microthlaspi</taxon>
    </lineage>
</organism>
<dbReference type="Proteomes" id="UP000467841">
    <property type="component" value="Unassembled WGS sequence"/>
</dbReference>
<accession>A0A6D2JX29</accession>
<protein>
    <submittedName>
        <fullName evidence="2">Uncharacterized protein</fullName>
    </submittedName>
</protein>
<evidence type="ECO:0000256" key="1">
    <source>
        <dbReference type="SAM" id="MobiDB-lite"/>
    </source>
</evidence>
<evidence type="ECO:0000313" key="3">
    <source>
        <dbReference type="Proteomes" id="UP000467841"/>
    </source>
</evidence>
<comment type="caution">
    <text evidence="2">The sequence shown here is derived from an EMBL/GenBank/DDBJ whole genome shotgun (WGS) entry which is preliminary data.</text>
</comment>
<feature type="region of interest" description="Disordered" evidence="1">
    <location>
        <begin position="91"/>
        <end position="110"/>
    </location>
</feature>
<keyword evidence="3" id="KW-1185">Reference proteome</keyword>
<proteinExistence type="predicted"/>
<name>A0A6D2JX29_9BRAS</name>